<gene>
    <name evidence="2" type="primary">acoC_1</name>
    <name evidence="2" type="ORF">CVS47_00519</name>
</gene>
<dbReference type="GO" id="GO:0046464">
    <property type="term" value="P:acylglycerol catabolic process"/>
    <property type="evidence" value="ECO:0007669"/>
    <property type="project" value="TreeGrafter"/>
</dbReference>
<evidence type="ECO:0000259" key="1">
    <source>
        <dbReference type="Pfam" id="PF00561"/>
    </source>
</evidence>
<dbReference type="GO" id="GO:0047372">
    <property type="term" value="F:monoacylglycerol lipase activity"/>
    <property type="evidence" value="ECO:0007669"/>
    <property type="project" value="TreeGrafter"/>
</dbReference>
<dbReference type="PRINTS" id="PR00412">
    <property type="entry name" value="EPOXHYDRLASE"/>
</dbReference>
<name>A0A3Q9IZA7_9MICO</name>
<proteinExistence type="predicted"/>
<dbReference type="EC" id="2.3.1.12" evidence="2"/>
<keyword evidence="2" id="KW-0012">Acyltransferase</keyword>
<evidence type="ECO:0000313" key="2">
    <source>
        <dbReference type="EMBL" id="AZS35921.1"/>
    </source>
</evidence>
<dbReference type="Pfam" id="PF00561">
    <property type="entry name" value="Abhydrolase_1"/>
    <property type="match status" value="1"/>
</dbReference>
<dbReference type="PANTHER" id="PTHR43798:SF5">
    <property type="entry name" value="MONOACYLGLYCEROL LIPASE ABHD6"/>
    <property type="match status" value="1"/>
</dbReference>
<evidence type="ECO:0000313" key="3">
    <source>
        <dbReference type="Proteomes" id="UP000276888"/>
    </source>
</evidence>
<accession>A0A3Q9IZA7</accession>
<dbReference type="InterPro" id="IPR029058">
    <property type="entry name" value="AB_hydrolase_fold"/>
</dbReference>
<dbReference type="Gene3D" id="3.40.50.1820">
    <property type="entry name" value="alpha/beta hydrolase"/>
    <property type="match status" value="1"/>
</dbReference>
<reference evidence="2 3" key="1">
    <citation type="submission" date="2018-08" db="EMBL/GenBank/DDBJ databases">
        <title>Microbacterium lemovicicum sp. nov., a bacterium isolated from a natural uranium-rich soil.</title>
        <authorList>
            <person name="ORTET P."/>
        </authorList>
    </citation>
    <scope>NUCLEOTIDE SEQUENCE [LARGE SCALE GENOMIC DNA]</scope>
    <source>
        <strain evidence="2 3">Viu22</strain>
    </source>
</reference>
<dbReference type="InterPro" id="IPR000073">
    <property type="entry name" value="AB_hydrolase_1"/>
</dbReference>
<dbReference type="KEGG" id="mlv:CVS47_00519"/>
<sequence length="293" mass="30899">MTVETATGPVVVRAGRKAGGPAVVLLHGAAGSWTTWTPLVAASDASARPLSDLVIPDLPGWGESRSLPAGAGIGELSEAVVLAVRSLGYTSWHVVGHSLGGFVALDIAATEPDATLSVTLVSPTGRSVTDAVRHPLRAGRRLPGFAGMLLAMRFLAALPADGRGLLRTLRRAGLIRRLASPLFASPRYVHSSVADALADEIRPESFVRAAKLAARYDTRVWRRITAAVRSVRGRHDVFSADSDAAAFVVDIPDFAERRLDDAGHFAHIEDPAAVLGTMAEAKDERMPRLTAVG</sequence>
<feature type="domain" description="AB hydrolase-1" evidence="1">
    <location>
        <begin position="21"/>
        <end position="271"/>
    </location>
</feature>
<keyword evidence="3" id="KW-1185">Reference proteome</keyword>
<dbReference type="Proteomes" id="UP000276888">
    <property type="component" value="Chromosome"/>
</dbReference>
<dbReference type="PANTHER" id="PTHR43798">
    <property type="entry name" value="MONOACYLGLYCEROL LIPASE"/>
    <property type="match status" value="1"/>
</dbReference>
<organism evidence="2 3">
    <name type="scientific">Microbacterium lemovicicum</name>
    <dbReference type="NCBI Taxonomy" id="1072463"/>
    <lineage>
        <taxon>Bacteria</taxon>
        <taxon>Bacillati</taxon>
        <taxon>Actinomycetota</taxon>
        <taxon>Actinomycetes</taxon>
        <taxon>Micrococcales</taxon>
        <taxon>Microbacteriaceae</taxon>
        <taxon>Microbacterium</taxon>
    </lineage>
</organism>
<dbReference type="EMBL" id="CP031423">
    <property type="protein sequence ID" value="AZS35921.1"/>
    <property type="molecule type" value="Genomic_DNA"/>
</dbReference>
<dbReference type="InterPro" id="IPR000639">
    <property type="entry name" value="Epox_hydrolase-like"/>
</dbReference>
<dbReference type="AlphaFoldDB" id="A0A3Q9IZA7"/>
<dbReference type="GO" id="GO:0004742">
    <property type="term" value="F:dihydrolipoyllysine-residue acetyltransferase activity"/>
    <property type="evidence" value="ECO:0007669"/>
    <property type="project" value="UniProtKB-EC"/>
</dbReference>
<dbReference type="GO" id="GO:0016020">
    <property type="term" value="C:membrane"/>
    <property type="evidence" value="ECO:0007669"/>
    <property type="project" value="TreeGrafter"/>
</dbReference>
<dbReference type="InterPro" id="IPR050266">
    <property type="entry name" value="AB_hydrolase_sf"/>
</dbReference>
<keyword evidence="2" id="KW-0808">Transferase</keyword>
<dbReference type="SUPFAM" id="SSF53474">
    <property type="entry name" value="alpha/beta-Hydrolases"/>
    <property type="match status" value="1"/>
</dbReference>
<protein>
    <submittedName>
        <fullName evidence="2">Dihydrolipoyllysine-residue acetyltransferase component of acetoin cleaving system</fullName>
        <ecNumber evidence="2">2.3.1.12</ecNumber>
    </submittedName>
</protein>